<dbReference type="RefSeq" id="WP_207395337.1">
    <property type="nucleotide sequence ID" value="NZ_JABRWO010000002.1"/>
</dbReference>
<feature type="signal peptide" evidence="2">
    <location>
        <begin position="1"/>
        <end position="30"/>
    </location>
</feature>
<keyword evidence="4" id="KW-1185">Reference proteome</keyword>
<feature type="chain" id="PRO_5031545175" evidence="2">
    <location>
        <begin position="31"/>
        <end position="554"/>
    </location>
</feature>
<name>A0A7V9A6E3_9BACT</name>
<protein>
    <submittedName>
        <fullName evidence="3">Uncharacterized protein</fullName>
    </submittedName>
</protein>
<keyword evidence="2" id="KW-0732">Signal</keyword>
<dbReference type="EMBL" id="JABRWO010000002">
    <property type="protein sequence ID" value="MBA2113856.1"/>
    <property type="molecule type" value="Genomic_DNA"/>
</dbReference>
<evidence type="ECO:0000313" key="4">
    <source>
        <dbReference type="Proteomes" id="UP000551616"/>
    </source>
</evidence>
<accession>A0A7V9A6E3</accession>
<organism evidence="3 4">
    <name type="scientific">Bremerella alba</name>
    <dbReference type="NCBI Taxonomy" id="980252"/>
    <lineage>
        <taxon>Bacteria</taxon>
        <taxon>Pseudomonadati</taxon>
        <taxon>Planctomycetota</taxon>
        <taxon>Planctomycetia</taxon>
        <taxon>Pirellulales</taxon>
        <taxon>Pirellulaceae</taxon>
        <taxon>Bremerella</taxon>
    </lineage>
</organism>
<dbReference type="AlphaFoldDB" id="A0A7V9A6E3"/>
<proteinExistence type="predicted"/>
<evidence type="ECO:0000313" key="3">
    <source>
        <dbReference type="EMBL" id="MBA2113856.1"/>
    </source>
</evidence>
<sequence>MTANATSKVRQLFASAWCTAILCYGCVALADETMFDEPPLPGRSGNPIRLTTPSINRASFEPLDNSLLPPRVEPIETPPNTPSETPQLLPLATPENPKSNSWKDEPLPPLEEELWHHGGSYLYAPEGDRLGWPCEDENTHSTLLRIPEDFVDPEPFTLFTQFEGEEPIKQYSLDWFGPEAYNWEPRFVAYGGYQASAIAYKQGDTRSDGLGHQLLVDLDLRLTGTERFHVQFRPLGKDNTGGSYYRFSDPAGYIDNSTGVPQRFWFEGELHSMFSGFMDPFAVRDVHMVGGKFPFELHNQLLMNDEILGAVINKNTLFVGNTSNINIQAIYAASDVDNVADDNSRMYGTNFSVDYKKVFYEGSYLFVETPDAPDRDQHFAALSRTKFHGRLNYATRALFKFGDEAGTGSGELFVLETNYTYLMPAHPLGIEFGVAYCNVYYATDGWNSAGGGNFNRLRAAFDVNPLVAISTGSNLGDNYGASLGVQLFRHNEDESIAPEIAFQTPNGDLVYGFGLRYQRKTGKRSFFEVLGLVNLSDNESQRRDGVFVSETILF</sequence>
<evidence type="ECO:0000256" key="2">
    <source>
        <dbReference type="SAM" id="SignalP"/>
    </source>
</evidence>
<comment type="caution">
    <text evidence="3">The sequence shown here is derived from an EMBL/GenBank/DDBJ whole genome shotgun (WGS) entry which is preliminary data.</text>
</comment>
<reference evidence="3 4" key="1">
    <citation type="submission" date="2020-05" db="EMBL/GenBank/DDBJ databases">
        <title>Bremerella alba sp. nov., a novel planctomycete isolated from the surface of the macroalga Fucus spiralis.</title>
        <authorList>
            <person name="Godinho O."/>
            <person name="Botelho R."/>
            <person name="Albuquerque L."/>
            <person name="Wiegand S."/>
            <person name="Da Costa M.S."/>
            <person name="Lobo-Da-Cunha A."/>
            <person name="Jogler C."/>
            <person name="Lage O.M."/>
        </authorList>
    </citation>
    <scope>NUCLEOTIDE SEQUENCE [LARGE SCALE GENOMIC DNA]</scope>
    <source>
        <strain evidence="3 4">FF15</strain>
    </source>
</reference>
<gene>
    <name evidence="3" type="ORF">HOV93_10090</name>
</gene>
<evidence type="ECO:0000256" key="1">
    <source>
        <dbReference type="SAM" id="MobiDB-lite"/>
    </source>
</evidence>
<feature type="region of interest" description="Disordered" evidence="1">
    <location>
        <begin position="62"/>
        <end position="103"/>
    </location>
</feature>
<dbReference type="Proteomes" id="UP000551616">
    <property type="component" value="Unassembled WGS sequence"/>
</dbReference>